<reference evidence="9" key="1">
    <citation type="submission" date="2014-05" db="EMBL/GenBank/DDBJ databases">
        <title>The transcriptome of the halophilic microalga Tetraselmis sp. GSL018 isolated from the Great Salt Lake, Utah.</title>
        <authorList>
            <person name="Jinkerson R.E."/>
            <person name="D'Adamo S."/>
            <person name="Posewitz M.C."/>
        </authorList>
    </citation>
    <scope>NUCLEOTIDE SEQUENCE</scope>
    <source>
        <strain evidence="9">GSL018</strain>
    </source>
</reference>
<feature type="active site" description="Proton donor" evidence="3">
    <location>
        <position position="132"/>
    </location>
</feature>
<dbReference type="PRINTS" id="PR00387">
    <property type="entry name" value="PDIESTERASE1"/>
</dbReference>
<feature type="compositionally biased region" description="Basic and acidic residues" evidence="7">
    <location>
        <begin position="10"/>
        <end position="19"/>
    </location>
</feature>
<dbReference type="SUPFAM" id="SSF109604">
    <property type="entry name" value="HD-domain/PDEase-like"/>
    <property type="match status" value="1"/>
</dbReference>
<dbReference type="GO" id="GO:0046872">
    <property type="term" value="F:metal ion binding"/>
    <property type="evidence" value="ECO:0007669"/>
    <property type="project" value="UniProtKB-KW"/>
</dbReference>
<dbReference type="InterPro" id="IPR023088">
    <property type="entry name" value="PDEase"/>
</dbReference>
<evidence type="ECO:0000256" key="6">
    <source>
        <dbReference type="RuleBase" id="RU363067"/>
    </source>
</evidence>
<keyword evidence="2 6" id="KW-0378">Hydrolase</keyword>
<sequence>MRGLGCGKTSECHVDEPSPKRQLQPSLKSAPEPVAEFVSNAKPKPGVRRSASAGAGSPVVNPVLSGSSAACRLDSAPQVFDAFRWTKNSDKPLVQFLTEALGSLCDELCLDRDKLIQFVMFVESSMPGNRYHNAVHILDALQLMHLFMFPGGPLEGPCQDNVVKLAAYLGTLCHDLKHPGLTNQFLHKSKNALISKYGDRSTLESMHLRYAKRALRDPQMDFMAALDAATRDRVVHLMEKMIMATDMAAHEDFVKAAPPQDEEELLVFKLQIAVKCADLSHCIRKFRVHQKFVEGLKCEFESQGQLERKQGIHHSAAYEEALGSSTGLAVSQSLFLEEVLTPLLKALARCAGESPVVEELLQALERNCASWKKLCSVSSDGSRVTYTDSRVKVHKLALETASSSVLSEEESRVVSDAMRHMHDMVQYVET</sequence>
<dbReference type="GO" id="GO:0004114">
    <property type="term" value="F:3',5'-cyclic-nucleotide phosphodiesterase activity"/>
    <property type="evidence" value="ECO:0007669"/>
    <property type="project" value="InterPro"/>
</dbReference>
<dbReference type="InterPro" id="IPR036971">
    <property type="entry name" value="PDEase_catalytic_dom_sf"/>
</dbReference>
<protein>
    <recommendedName>
        <fullName evidence="6">Phosphodiesterase</fullName>
        <ecNumber evidence="6">3.1.4.-</ecNumber>
    </recommendedName>
</protein>
<feature type="binding site" evidence="4">
    <location>
        <position position="175"/>
    </location>
    <ligand>
        <name>AMP</name>
        <dbReference type="ChEBI" id="CHEBI:456215"/>
    </ligand>
</feature>
<dbReference type="EMBL" id="GBEZ01008920">
    <property type="protein sequence ID" value="JAC76644.1"/>
    <property type="molecule type" value="Transcribed_RNA"/>
</dbReference>
<proteinExistence type="inferred from homology"/>
<dbReference type="PANTHER" id="PTHR11347">
    <property type="entry name" value="CYCLIC NUCLEOTIDE PHOSPHODIESTERASE"/>
    <property type="match status" value="1"/>
</dbReference>
<evidence type="ECO:0000256" key="2">
    <source>
        <dbReference type="ARBA" id="ARBA00022801"/>
    </source>
</evidence>
<feature type="binding site" evidence="4">
    <location>
        <begin position="132"/>
        <end position="136"/>
    </location>
    <ligand>
        <name>AMP</name>
        <dbReference type="ChEBI" id="CHEBI:456215"/>
    </ligand>
</feature>
<dbReference type="InterPro" id="IPR002073">
    <property type="entry name" value="PDEase_catalytic_dom"/>
</dbReference>
<feature type="binding site" evidence="5">
    <location>
        <position position="174"/>
    </location>
    <ligand>
        <name>Zn(2+)</name>
        <dbReference type="ChEBI" id="CHEBI:29105"/>
        <label>1</label>
    </ligand>
</feature>
<feature type="domain" description="PDEase" evidence="8">
    <location>
        <begin position="19"/>
        <end position="378"/>
    </location>
</feature>
<feature type="region of interest" description="Disordered" evidence="7">
    <location>
        <begin position="1"/>
        <end position="56"/>
    </location>
</feature>
<evidence type="ECO:0000256" key="5">
    <source>
        <dbReference type="PIRSR" id="PIRSR623088-3"/>
    </source>
</evidence>
<dbReference type="CDD" id="cd00077">
    <property type="entry name" value="HDc"/>
    <property type="match status" value="1"/>
</dbReference>
<feature type="binding site" evidence="5">
    <location>
        <position position="136"/>
    </location>
    <ligand>
        <name>Zn(2+)</name>
        <dbReference type="ChEBI" id="CHEBI:29105"/>
        <label>1</label>
    </ligand>
</feature>
<name>A0A061S0Z1_9CHLO</name>
<evidence type="ECO:0000256" key="7">
    <source>
        <dbReference type="SAM" id="MobiDB-lite"/>
    </source>
</evidence>
<dbReference type="PROSITE" id="PS00126">
    <property type="entry name" value="PDEASE_I_1"/>
    <property type="match status" value="1"/>
</dbReference>
<dbReference type="InterPro" id="IPR003607">
    <property type="entry name" value="HD/PDEase_dom"/>
</dbReference>
<dbReference type="GO" id="GO:0007165">
    <property type="term" value="P:signal transduction"/>
    <property type="evidence" value="ECO:0007669"/>
    <property type="project" value="InterPro"/>
</dbReference>
<feature type="binding site" evidence="4">
    <location>
        <position position="278"/>
    </location>
    <ligand>
        <name>AMP</name>
        <dbReference type="ChEBI" id="CHEBI:456215"/>
    </ligand>
</feature>
<evidence type="ECO:0000313" key="9">
    <source>
        <dbReference type="EMBL" id="JAC76644.1"/>
    </source>
</evidence>
<dbReference type="Gene3D" id="1.10.1300.10">
    <property type="entry name" value="3'5'-cyclic nucleotide phosphodiesterase, catalytic domain"/>
    <property type="match status" value="1"/>
</dbReference>
<feature type="binding site" evidence="5">
    <location>
        <position position="278"/>
    </location>
    <ligand>
        <name>Zn(2+)</name>
        <dbReference type="ChEBI" id="CHEBI:29105"/>
        <label>1</label>
    </ligand>
</feature>
<evidence type="ECO:0000256" key="4">
    <source>
        <dbReference type="PIRSR" id="PIRSR623088-2"/>
    </source>
</evidence>
<feature type="binding site" evidence="5">
    <location>
        <position position="175"/>
    </location>
    <ligand>
        <name>Zn(2+)</name>
        <dbReference type="ChEBI" id="CHEBI:29105"/>
        <label>2</label>
    </ligand>
</feature>
<feature type="binding site" evidence="5">
    <location>
        <position position="175"/>
    </location>
    <ligand>
        <name>Zn(2+)</name>
        <dbReference type="ChEBI" id="CHEBI:29105"/>
        <label>1</label>
    </ligand>
</feature>
<dbReference type="Pfam" id="PF00233">
    <property type="entry name" value="PDEase_I"/>
    <property type="match status" value="1"/>
</dbReference>
<gene>
    <name evidence="9" type="ORF">TSPGSL018_19640</name>
</gene>
<accession>A0A061S0Z1</accession>
<dbReference type="SMART" id="SM00471">
    <property type="entry name" value="HDc"/>
    <property type="match status" value="1"/>
</dbReference>
<dbReference type="PROSITE" id="PS51845">
    <property type="entry name" value="PDEASE_I_2"/>
    <property type="match status" value="1"/>
</dbReference>
<evidence type="ECO:0000259" key="8">
    <source>
        <dbReference type="PROSITE" id="PS51845"/>
    </source>
</evidence>
<dbReference type="InterPro" id="IPR023174">
    <property type="entry name" value="PDEase_CS"/>
</dbReference>
<dbReference type="EC" id="3.1.4.-" evidence="6"/>
<comment type="cofactor">
    <cofactor evidence="6">
        <name>a divalent metal cation</name>
        <dbReference type="ChEBI" id="CHEBI:60240"/>
    </cofactor>
    <text evidence="6">Binds 2 divalent metal cations per subunit. Site 1 may preferentially bind zinc ions, while site 2 has a preference for magnesium and/or manganese ions.</text>
</comment>
<feature type="binding site" evidence="4">
    <location>
        <position position="332"/>
    </location>
    <ligand>
        <name>AMP</name>
        <dbReference type="ChEBI" id="CHEBI:456215"/>
    </ligand>
</feature>
<evidence type="ECO:0000256" key="1">
    <source>
        <dbReference type="ARBA" id="ARBA00022723"/>
    </source>
</evidence>
<keyword evidence="1 5" id="KW-0479">Metal-binding</keyword>
<dbReference type="AlphaFoldDB" id="A0A061S0Z1"/>
<evidence type="ECO:0000256" key="3">
    <source>
        <dbReference type="PIRSR" id="PIRSR623088-1"/>
    </source>
</evidence>
<comment type="similarity">
    <text evidence="6">Belongs to the cyclic nucleotide phosphodiesterase family.</text>
</comment>
<organism evidence="9">
    <name type="scientific">Tetraselmis sp. GSL018</name>
    <dbReference type="NCBI Taxonomy" id="582737"/>
    <lineage>
        <taxon>Eukaryota</taxon>
        <taxon>Viridiplantae</taxon>
        <taxon>Chlorophyta</taxon>
        <taxon>core chlorophytes</taxon>
        <taxon>Chlorodendrophyceae</taxon>
        <taxon>Chlorodendrales</taxon>
        <taxon>Chlorodendraceae</taxon>
        <taxon>Tetraselmis</taxon>
    </lineage>
</organism>